<name>A0A2B7WK63_9EURO</name>
<dbReference type="STRING" id="2060905.A0A2B7WK63"/>
<dbReference type="AlphaFoldDB" id="A0A2B7WK63"/>
<dbReference type="EMBL" id="PDNC01000096">
    <property type="protein sequence ID" value="PGG99763.1"/>
    <property type="molecule type" value="Genomic_DNA"/>
</dbReference>
<reference evidence="3 4" key="1">
    <citation type="submission" date="2017-10" db="EMBL/GenBank/DDBJ databases">
        <title>Comparative genomics in systemic dimorphic fungi from Ajellomycetaceae.</title>
        <authorList>
            <person name="Munoz J.F."/>
            <person name="Mcewen J.G."/>
            <person name="Clay O.K."/>
            <person name="Cuomo C.A."/>
        </authorList>
    </citation>
    <scope>NUCLEOTIDE SEQUENCE [LARGE SCALE GENOMIC DNA]</scope>
    <source>
        <strain evidence="3 4">UAMH130</strain>
    </source>
</reference>
<gene>
    <name evidence="3" type="ORF">GX51_06135</name>
</gene>
<dbReference type="Pfam" id="PF00561">
    <property type="entry name" value="Abhydrolase_1"/>
    <property type="match status" value="1"/>
</dbReference>
<proteinExistence type="predicted"/>
<dbReference type="InterPro" id="IPR000073">
    <property type="entry name" value="AB_hydrolase_1"/>
</dbReference>
<feature type="region of interest" description="Disordered" evidence="1">
    <location>
        <begin position="82"/>
        <end position="107"/>
    </location>
</feature>
<dbReference type="OrthoDB" id="4207082at2759"/>
<dbReference type="Gene3D" id="3.40.50.1820">
    <property type="entry name" value="alpha/beta hydrolase"/>
    <property type="match status" value="1"/>
</dbReference>
<evidence type="ECO:0000259" key="2">
    <source>
        <dbReference type="Pfam" id="PF00561"/>
    </source>
</evidence>
<organism evidence="3 4">
    <name type="scientific">Blastomyces parvus</name>
    <dbReference type="NCBI Taxonomy" id="2060905"/>
    <lineage>
        <taxon>Eukaryota</taxon>
        <taxon>Fungi</taxon>
        <taxon>Dikarya</taxon>
        <taxon>Ascomycota</taxon>
        <taxon>Pezizomycotina</taxon>
        <taxon>Eurotiomycetes</taxon>
        <taxon>Eurotiomycetidae</taxon>
        <taxon>Onygenales</taxon>
        <taxon>Ajellomycetaceae</taxon>
        <taxon>Blastomyces</taxon>
    </lineage>
</organism>
<feature type="domain" description="AB hydrolase-1" evidence="2">
    <location>
        <begin position="47"/>
        <end position="163"/>
    </location>
</feature>
<evidence type="ECO:0000256" key="1">
    <source>
        <dbReference type="SAM" id="MobiDB-lite"/>
    </source>
</evidence>
<feature type="region of interest" description="Disordered" evidence="1">
    <location>
        <begin position="1"/>
        <end position="26"/>
    </location>
</feature>
<dbReference type="InterPro" id="IPR029058">
    <property type="entry name" value="AB_hydrolase_fold"/>
</dbReference>
<accession>A0A2B7WK63</accession>
<sequence>MQSHELAADPEQSQSQSQSQVSSHISLHTLPSGRKLAYHLSGPANGPLLLLANPLLTNFSLWDPILPTLHAHNYRVLRYDPIGHGSSSPPPPLPRTNTIDDTDTDTSPTTLPTLAADLYHLLTTTLRITTIHAFIGVSLGAATGLYLAVAHPGLIQRLVACSVPLCAPINAGVEDQYAPLVEIARINADATWILTERTLERWFGVEWRGWNAHGHGHERGHRHGEGEMQRLRALMQTTTREGFIACCNALRDRSFDLRPLLGRVAGAVERVMFVAGGADGELPDVMGWMREEVVRGFEKEGKNKKEEDRSEGEIGEKVVEWAVIRGAGHLPMIDHRDRFWKRVLMFLER</sequence>
<feature type="compositionally biased region" description="Low complexity" evidence="1">
    <location>
        <begin position="12"/>
        <end position="23"/>
    </location>
</feature>
<dbReference type="Proteomes" id="UP000224080">
    <property type="component" value="Unassembled WGS sequence"/>
</dbReference>
<comment type="caution">
    <text evidence="3">The sequence shown here is derived from an EMBL/GenBank/DDBJ whole genome shotgun (WGS) entry which is preliminary data.</text>
</comment>
<dbReference type="PANTHER" id="PTHR43194:SF2">
    <property type="entry name" value="PEROXISOMAL MEMBRANE PROTEIN LPX1"/>
    <property type="match status" value="1"/>
</dbReference>
<dbReference type="SUPFAM" id="SSF53474">
    <property type="entry name" value="alpha/beta-Hydrolases"/>
    <property type="match status" value="1"/>
</dbReference>
<dbReference type="PANTHER" id="PTHR43194">
    <property type="entry name" value="HYDROLASE ALPHA/BETA FOLD FAMILY"/>
    <property type="match status" value="1"/>
</dbReference>
<protein>
    <recommendedName>
        <fullName evidence="2">AB hydrolase-1 domain-containing protein</fullName>
    </recommendedName>
</protein>
<evidence type="ECO:0000313" key="3">
    <source>
        <dbReference type="EMBL" id="PGG99763.1"/>
    </source>
</evidence>
<keyword evidence="4" id="KW-1185">Reference proteome</keyword>
<evidence type="ECO:0000313" key="4">
    <source>
        <dbReference type="Proteomes" id="UP000224080"/>
    </source>
</evidence>
<dbReference type="InterPro" id="IPR050228">
    <property type="entry name" value="Carboxylesterase_BioH"/>
</dbReference>